<evidence type="ECO:0000256" key="3">
    <source>
        <dbReference type="ARBA" id="ARBA00022723"/>
    </source>
</evidence>
<dbReference type="CDD" id="cd12797">
    <property type="entry name" value="M23_peptidase"/>
    <property type="match status" value="1"/>
</dbReference>
<dbReference type="FunFam" id="2.70.70.10:FF:000006">
    <property type="entry name" value="M23 family peptidase"/>
    <property type="match status" value="1"/>
</dbReference>
<keyword evidence="4" id="KW-0378">Hydrolase</keyword>
<organism evidence="9 10">
    <name type="scientific">Parasphingopyxis marina</name>
    <dbReference type="NCBI Taxonomy" id="2761622"/>
    <lineage>
        <taxon>Bacteria</taxon>
        <taxon>Pseudomonadati</taxon>
        <taxon>Pseudomonadota</taxon>
        <taxon>Alphaproteobacteria</taxon>
        <taxon>Sphingomonadales</taxon>
        <taxon>Sphingomonadaceae</taxon>
        <taxon>Parasphingopyxis</taxon>
    </lineage>
</organism>
<evidence type="ECO:0000313" key="9">
    <source>
        <dbReference type="EMBL" id="MBC2776406.1"/>
    </source>
</evidence>
<dbReference type="Proteomes" id="UP000564378">
    <property type="component" value="Unassembled WGS sequence"/>
</dbReference>
<dbReference type="InterPro" id="IPR016047">
    <property type="entry name" value="M23ase_b-sheet_dom"/>
</dbReference>
<dbReference type="GO" id="GO:0046872">
    <property type="term" value="F:metal ion binding"/>
    <property type="evidence" value="ECO:0007669"/>
    <property type="project" value="UniProtKB-KW"/>
</dbReference>
<evidence type="ECO:0000256" key="7">
    <source>
        <dbReference type="SAM" id="MobiDB-lite"/>
    </source>
</evidence>
<dbReference type="PANTHER" id="PTHR21666">
    <property type="entry name" value="PEPTIDASE-RELATED"/>
    <property type="match status" value="1"/>
</dbReference>
<feature type="region of interest" description="Disordered" evidence="7">
    <location>
        <begin position="500"/>
        <end position="524"/>
    </location>
</feature>
<evidence type="ECO:0000256" key="6">
    <source>
        <dbReference type="ARBA" id="ARBA00023049"/>
    </source>
</evidence>
<keyword evidence="2" id="KW-0645">Protease</keyword>
<dbReference type="AlphaFoldDB" id="A0A842HTJ7"/>
<gene>
    <name evidence="9" type="ORF">H6P80_02110</name>
</gene>
<accession>A0A842HTJ7</accession>
<name>A0A842HTJ7_9SPHN</name>
<dbReference type="Gene3D" id="2.70.70.10">
    <property type="entry name" value="Glucose Permease (Domain IIA)"/>
    <property type="match status" value="1"/>
</dbReference>
<dbReference type="Gene3D" id="3.10.450.350">
    <property type="match status" value="1"/>
</dbReference>
<proteinExistence type="predicted"/>
<keyword evidence="10" id="KW-1185">Reference proteome</keyword>
<dbReference type="GO" id="GO:0006508">
    <property type="term" value="P:proteolysis"/>
    <property type="evidence" value="ECO:0007669"/>
    <property type="project" value="UniProtKB-KW"/>
</dbReference>
<keyword evidence="6" id="KW-0482">Metalloprotease</keyword>
<keyword evidence="3" id="KW-0479">Metal-binding</keyword>
<comment type="caution">
    <text evidence="9">The sequence shown here is derived from an EMBL/GenBank/DDBJ whole genome shotgun (WGS) entry which is preliminary data.</text>
</comment>
<sequence length="524" mass="55662">MFQRTEFEGGQAGGSAALSIDSAIPRFGEALRAPVSGAAKGDPGWRDKLAQLDLIVDLGSQIGTKTWWRGTATCALLCGATLLLAPGVKAIPTAAPVMDQTQWDEARAQAITPLAFGGDTGRRMAATEAVEPLANMPERPHIELSATLGRGDAFARVLERAGVAPDEANELATMIGAVVALDDVRPGTVMDIVLGRRPNRTVPRPVDALAFRARFDLKIEVARVDGALRVNPIAIAVDETPMRIRGRVGSSLYRSARAAGAPPSAIQEYLRAIGTQMSVSGDIGANATFDMVVEHRRAETGEVEIGRLLYAGVERGERRTQLLRWSAGGQDQWFEASGVGRSTGSWLMPVPGRISSGFGYRRHPILGYRRMHTGLDIAAGHGTPIRAAAAGTINFSGRNGGYGNYVRINHGNGLQTAYAHMSRIAASNGAHVSQGDVIGYVGSTGLSTGAHLHYEMLRNGRKVDPRSVSFIQQAQLTGDELRRFRATLANLLEIEPGAAMARRENSEGGETAANARSAGASTRS</sequence>
<dbReference type="RefSeq" id="WP_185799691.1">
    <property type="nucleotide sequence ID" value="NZ_JACJVJ010000001.1"/>
</dbReference>
<evidence type="ECO:0000256" key="5">
    <source>
        <dbReference type="ARBA" id="ARBA00022833"/>
    </source>
</evidence>
<protein>
    <submittedName>
        <fullName evidence="9">M23 family metallopeptidase</fullName>
    </submittedName>
</protein>
<keyword evidence="5" id="KW-0862">Zinc</keyword>
<evidence type="ECO:0000256" key="2">
    <source>
        <dbReference type="ARBA" id="ARBA00022670"/>
    </source>
</evidence>
<dbReference type="SUPFAM" id="SSF51261">
    <property type="entry name" value="Duplicated hybrid motif"/>
    <property type="match status" value="1"/>
</dbReference>
<reference evidence="9 10" key="1">
    <citation type="submission" date="2020-08" db="EMBL/GenBank/DDBJ databases">
        <title>Draft genome sequence of Parasphingopyxis sp. GrpM-11.</title>
        <authorList>
            <person name="Oh J."/>
            <person name="Roh D.-H."/>
        </authorList>
    </citation>
    <scope>NUCLEOTIDE SEQUENCE [LARGE SCALE GENOMIC DNA]</scope>
    <source>
        <strain evidence="9 10">GrpM-11</strain>
    </source>
</reference>
<dbReference type="EMBL" id="JACJVJ010000001">
    <property type="protein sequence ID" value="MBC2776406.1"/>
    <property type="molecule type" value="Genomic_DNA"/>
</dbReference>
<evidence type="ECO:0000313" key="10">
    <source>
        <dbReference type="Proteomes" id="UP000564378"/>
    </source>
</evidence>
<dbReference type="PANTHER" id="PTHR21666:SF288">
    <property type="entry name" value="CELL DIVISION PROTEIN YTFB"/>
    <property type="match status" value="1"/>
</dbReference>
<evidence type="ECO:0000259" key="8">
    <source>
        <dbReference type="Pfam" id="PF01551"/>
    </source>
</evidence>
<evidence type="ECO:0000256" key="1">
    <source>
        <dbReference type="ARBA" id="ARBA00001947"/>
    </source>
</evidence>
<dbReference type="GO" id="GO:0004222">
    <property type="term" value="F:metalloendopeptidase activity"/>
    <property type="evidence" value="ECO:0007669"/>
    <property type="project" value="TreeGrafter"/>
</dbReference>
<dbReference type="Pfam" id="PF01551">
    <property type="entry name" value="Peptidase_M23"/>
    <property type="match status" value="1"/>
</dbReference>
<evidence type="ECO:0000256" key="4">
    <source>
        <dbReference type="ARBA" id="ARBA00022801"/>
    </source>
</evidence>
<dbReference type="InterPro" id="IPR050570">
    <property type="entry name" value="Cell_wall_metabolism_enzyme"/>
</dbReference>
<dbReference type="InterPro" id="IPR011055">
    <property type="entry name" value="Dup_hybrid_motif"/>
</dbReference>
<comment type="cofactor">
    <cofactor evidence="1">
        <name>Zn(2+)</name>
        <dbReference type="ChEBI" id="CHEBI:29105"/>
    </cofactor>
</comment>
<feature type="domain" description="M23ase beta-sheet core" evidence="8">
    <location>
        <begin position="370"/>
        <end position="465"/>
    </location>
</feature>